<dbReference type="CDD" id="cd05233">
    <property type="entry name" value="SDR_c"/>
    <property type="match status" value="1"/>
</dbReference>
<name>A0A075HJP7_9ARCH</name>
<comment type="similarity">
    <text evidence="1 2">Belongs to the short-chain dehydrogenases/reductases (SDR) family.</text>
</comment>
<dbReference type="PRINTS" id="PR00080">
    <property type="entry name" value="SDRFAMILY"/>
</dbReference>
<dbReference type="Pfam" id="PF00106">
    <property type="entry name" value="adh_short"/>
    <property type="match status" value="1"/>
</dbReference>
<dbReference type="EC" id="1.1.1.100" evidence="3"/>
<dbReference type="GO" id="GO:0032787">
    <property type="term" value="P:monocarboxylic acid metabolic process"/>
    <property type="evidence" value="ECO:0007669"/>
    <property type="project" value="UniProtKB-ARBA"/>
</dbReference>
<dbReference type="SUPFAM" id="SSF51735">
    <property type="entry name" value="NAD(P)-binding Rossmann-fold domains"/>
    <property type="match status" value="1"/>
</dbReference>
<dbReference type="Gene3D" id="3.40.50.720">
    <property type="entry name" value="NAD(P)-binding Rossmann-like Domain"/>
    <property type="match status" value="1"/>
</dbReference>
<dbReference type="InterPro" id="IPR020904">
    <property type="entry name" value="Sc_DH/Rdtase_CS"/>
</dbReference>
<dbReference type="InterPro" id="IPR036291">
    <property type="entry name" value="NAD(P)-bd_dom_sf"/>
</dbReference>
<evidence type="ECO:0000256" key="1">
    <source>
        <dbReference type="ARBA" id="ARBA00006484"/>
    </source>
</evidence>
<keyword evidence="3" id="KW-0560">Oxidoreductase</keyword>
<evidence type="ECO:0000256" key="2">
    <source>
        <dbReference type="RuleBase" id="RU000363"/>
    </source>
</evidence>
<proteinExistence type="inferred from homology"/>
<accession>A0A075HJP7</accession>
<protein>
    <submittedName>
        <fullName evidence="3">Short-chain dehydrogenase/reductase SDR (FabG)</fullName>
        <ecNumber evidence="3">1.1.1.100</ecNumber>
    </submittedName>
</protein>
<reference evidence="3" key="1">
    <citation type="journal article" date="2014" name="Genome Biol. Evol.">
        <title>Pangenome evidence for extensive interdomain horizontal transfer affecting lineage core and shell genes in uncultured planktonic thaumarchaeota and euryarchaeota.</title>
        <authorList>
            <person name="Deschamps P."/>
            <person name="Zivanovic Y."/>
            <person name="Moreira D."/>
            <person name="Rodriguez-Valera F."/>
            <person name="Lopez-Garcia P."/>
        </authorList>
    </citation>
    <scope>NUCLEOTIDE SEQUENCE</scope>
</reference>
<organism evidence="3">
    <name type="scientific">uncultured marine thaumarchaeote KM3_66_E06</name>
    <dbReference type="NCBI Taxonomy" id="1456228"/>
    <lineage>
        <taxon>Archaea</taxon>
        <taxon>Nitrososphaerota</taxon>
        <taxon>environmental samples</taxon>
    </lineage>
</organism>
<dbReference type="AlphaFoldDB" id="A0A075HJP7"/>
<dbReference type="InterPro" id="IPR002347">
    <property type="entry name" value="SDR_fam"/>
</dbReference>
<dbReference type="PANTHER" id="PTHR42879">
    <property type="entry name" value="3-OXOACYL-(ACYL-CARRIER-PROTEIN) REDUCTASE"/>
    <property type="match status" value="1"/>
</dbReference>
<dbReference type="PROSITE" id="PS00061">
    <property type="entry name" value="ADH_SHORT"/>
    <property type="match status" value="1"/>
</dbReference>
<dbReference type="PRINTS" id="PR00081">
    <property type="entry name" value="GDHRDH"/>
</dbReference>
<dbReference type="GO" id="GO:0004316">
    <property type="term" value="F:3-oxoacyl-[acyl-carrier-protein] reductase (NADPH) activity"/>
    <property type="evidence" value="ECO:0007669"/>
    <property type="project" value="UniProtKB-EC"/>
</dbReference>
<dbReference type="PANTHER" id="PTHR42879:SF2">
    <property type="entry name" value="3-OXOACYL-[ACYL-CARRIER-PROTEIN] REDUCTASE FABG"/>
    <property type="match status" value="1"/>
</dbReference>
<evidence type="ECO:0000313" key="3">
    <source>
        <dbReference type="EMBL" id="AIF14173.1"/>
    </source>
</evidence>
<gene>
    <name evidence="3" type="primary">fabG</name>
</gene>
<sequence>MGARGLAVPAEIVDEQGPKYIAERAVKVFGRIDILVNNAGVYPTVAILDTELKSWRDMIAINVTAPFLMAKAVLPQMIEQGFGNIFNVSSGSALTYTEGHVGYATSKSALNTFSAFLAEEVRANGIAVNAWMPGLIQTDMNDYHGAEPSVVVPSVMWALAQTPDTFTGQVVRLRAFGDTWGPKA</sequence>
<dbReference type="InterPro" id="IPR050259">
    <property type="entry name" value="SDR"/>
</dbReference>
<dbReference type="EMBL" id="KF900994">
    <property type="protein sequence ID" value="AIF14173.1"/>
    <property type="molecule type" value="Genomic_DNA"/>
</dbReference>